<dbReference type="InterPro" id="IPR012341">
    <property type="entry name" value="6hp_glycosidase-like_sf"/>
</dbReference>
<proteinExistence type="predicted"/>
<accession>A0A0U3SZU7</accession>
<dbReference type="GO" id="GO:0004553">
    <property type="term" value="F:hydrolase activity, hydrolyzing O-glycosyl compounds"/>
    <property type="evidence" value="ECO:0007669"/>
    <property type="project" value="UniProtKB-ARBA"/>
</dbReference>
<evidence type="ECO:0000259" key="1">
    <source>
        <dbReference type="Pfam" id="PF00723"/>
    </source>
</evidence>
<feature type="domain" description="GH15-like" evidence="1">
    <location>
        <begin position="237"/>
        <end position="599"/>
    </location>
</feature>
<dbReference type="PANTHER" id="PTHR31616:SF0">
    <property type="entry name" value="GLUCAN 1,4-ALPHA-GLUCOSIDASE"/>
    <property type="match status" value="1"/>
</dbReference>
<dbReference type="RefSeq" id="WP_068194695.1">
    <property type="nucleotide sequence ID" value="NZ_CP013909.1"/>
</dbReference>
<keyword evidence="3" id="KW-0378">Hydrolase</keyword>
<evidence type="ECO:0000313" key="3">
    <source>
        <dbReference type="EMBL" id="ALW86067.1"/>
    </source>
</evidence>
<keyword evidence="4" id="KW-1185">Reference proteome</keyword>
<dbReference type="EMBL" id="CP013909">
    <property type="protein sequence ID" value="ALW86067.1"/>
    <property type="molecule type" value="Genomic_DNA"/>
</dbReference>
<dbReference type="SUPFAM" id="SSF48208">
    <property type="entry name" value="Six-hairpin glycosidases"/>
    <property type="match status" value="1"/>
</dbReference>
<dbReference type="KEGG" id="hyg:AUC43_13785"/>
<feature type="domain" description="Trehalase-like N-terminal" evidence="2">
    <location>
        <begin position="25"/>
        <end position="173"/>
    </location>
</feature>
<dbReference type="Pfam" id="PF19291">
    <property type="entry name" value="TREH_N"/>
    <property type="match status" value="1"/>
</dbReference>
<dbReference type="InterPro" id="IPR045582">
    <property type="entry name" value="Trehalase-like_N"/>
</dbReference>
<dbReference type="STRING" id="1411621.AUC43_13785"/>
<dbReference type="Proteomes" id="UP000059542">
    <property type="component" value="Chromosome"/>
</dbReference>
<reference evidence="3 4" key="1">
    <citation type="submission" date="2015-12" db="EMBL/GenBank/DDBJ databases">
        <authorList>
            <person name="Shamseldin A."/>
            <person name="Moawad H."/>
            <person name="Abd El-Rahim W.M."/>
            <person name="Sadowsky M.J."/>
        </authorList>
    </citation>
    <scope>NUCLEOTIDE SEQUENCE [LARGE SCALE GENOMIC DNA]</scope>
    <source>
        <strain evidence="3 4">DG5B</strain>
    </source>
</reference>
<evidence type="ECO:0000313" key="4">
    <source>
        <dbReference type="Proteomes" id="UP000059542"/>
    </source>
</evidence>
<dbReference type="GO" id="GO:0005975">
    <property type="term" value="P:carbohydrate metabolic process"/>
    <property type="evidence" value="ECO:0007669"/>
    <property type="project" value="InterPro"/>
</dbReference>
<dbReference type="AlphaFoldDB" id="A0A0U3SZU7"/>
<dbReference type="Gene3D" id="1.50.10.10">
    <property type="match status" value="1"/>
</dbReference>
<name>A0A0U3SZU7_9BACT</name>
<dbReference type="InterPro" id="IPR008928">
    <property type="entry name" value="6-hairpin_glycosidase_sf"/>
</dbReference>
<evidence type="ECO:0000259" key="2">
    <source>
        <dbReference type="Pfam" id="PF19291"/>
    </source>
</evidence>
<dbReference type="PANTHER" id="PTHR31616">
    <property type="entry name" value="TREHALASE"/>
    <property type="match status" value="1"/>
</dbReference>
<protein>
    <submittedName>
        <fullName evidence="3">Glycosyl hydrolase</fullName>
    </submittedName>
</protein>
<dbReference type="Pfam" id="PF00723">
    <property type="entry name" value="Glyco_hydro_15"/>
    <property type="match status" value="1"/>
</dbReference>
<dbReference type="InterPro" id="IPR011613">
    <property type="entry name" value="GH15-like"/>
</dbReference>
<organism evidence="3 4">
    <name type="scientific">Hymenobacter sedentarius</name>
    <dbReference type="NCBI Taxonomy" id="1411621"/>
    <lineage>
        <taxon>Bacteria</taxon>
        <taxon>Pseudomonadati</taxon>
        <taxon>Bacteroidota</taxon>
        <taxon>Cytophagia</taxon>
        <taxon>Cytophagales</taxon>
        <taxon>Hymenobacteraceae</taxon>
        <taxon>Hymenobacter</taxon>
    </lineage>
</organism>
<gene>
    <name evidence="3" type="ORF">AUC43_13785</name>
</gene>
<dbReference type="OrthoDB" id="3902805at2"/>
<sequence>MISDSLHPAPSPANPSNSIKHTYEMGLIGNCAFLALIRKDASVAWLCWPRFDSSFVFGSLLDANKGGEFSIRPAAGASFSSHQYYLENTNVLCTEITTADGRYRVTDFAPRFSQYERYYKPLMFIRKVEPMAGAPRIRVTCDPVGEYGTKELSRRRSSNHIAYLGLEEEIRLTTNIPLTYVVDEEDFALNETKYLVLTYGAPLEAPLESTAERFLSSTVEYWRKWVKSMSIGDFYQGQVIRSALALKVHQYEDTGAIIAASTTSLPEAPGSTRNWDYRYCWMRDTYYILTAFNNIGHFEEMERYFHYIANISTKVKGKYQPLYGISGASELVEQELDLAGYMGNQPVRIGNDAYTHVQNDVYGQVLVALLPLYVDHRFVNPERTSSETLMYEALGLIKATMDVPDAGLWEFRNLAQYHCYTYLFHWAGSHAARKVARALGNKAMEALATELNEEATRRIEQCYNPELGAYTNAIGSPHLDASTLQLILMGYLDPNSERARQHLIALENELKTPEGLFYRYRHADDFGTPETTFLICSFWYVEALACVGRLTDAIREFEKLISYANHLGLLSEDVDAKTGSQWGNFPQAYSHVGLMNAAYRIAKKLDKPNFI</sequence>